<evidence type="ECO:0000313" key="2">
    <source>
        <dbReference type="Proteomes" id="UP000887560"/>
    </source>
</evidence>
<evidence type="ECO:0000313" key="3">
    <source>
        <dbReference type="WBParaSite" id="scf7180000424534.g13393"/>
    </source>
</evidence>
<dbReference type="AlphaFoldDB" id="A0A915PC87"/>
<organism evidence="2 3">
    <name type="scientific">Meloidogyne floridensis</name>
    <dbReference type="NCBI Taxonomy" id="298350"/>
    <lineage>
        <taxon>Eukaryota</taxon>
        <taxon>Metazoa</taxon>
        <taxon>Ecdysozoa</taxon>
        <taxon>Nematoda</taxon>
        <taxon>Chromadorea</taxon>
        <taxon>Rhabditida</taxon>
        <taxon>Tylenchina</taxon>
        <taxon>Tylenchomorpha</taxon>
        <taxon>Tylenchoidea</taxon>
        <taxon>Meloidogynidae</taxon>
        <taxon>Meloidogyninae</taxon>
        <taxon>Meloidogyne</taxon>
    </lineage>
</organism>
<sequence>MEKIEAMPIDNNREIYLATILRDSDGQAALIPIENDQLLQFFAQPKNEIAKQRKRRRDLNSFFSPVQCTLQQWGDGNNPAEDVLIGGGSGRRRRR</sequence>
<protein>
    <submittedName>
        <fullName evidence="3">Uncharacterized protein</fullName>
    </submittedName>
</protein>
<keyword evidence="2" id="KW-1185">Reference proteome</keyword>
<reference evidence="3" key="1">
    <citation type="submission" date="2022-11" db="UniProtKB">
        <authorList>
            <consortium name="WormBaseParasite"/>
        </authorList>
    </citation>
    <scope>IDENTIFICATION</scope>
</reference>
<proteinExistence type="predicted"/>
<feature type="region of interest" description="Disordered" evidence="1">
    <location>
        <begin position="74"/>
        <end position="95"/>
    </location>
</feature>
<dbReference type="WBParaSite" id="scf7180000424534.g13393">
    <property type="protein sequence ID" value="scf7180000424534.g13393"/>
    <property type="gene ID" value="scf7180000424534.g13393"/>
</dbReference>
<accession>A0A915PC87</accession>
<name>A0A915PC87_9BILA</name>
<evidence type="ECO:0000256" key="1">
    <source>
        <dbReference type="SAM" id="MobiDB-lite"/>
    </source>
</evidence>
<dbReference type="Proteomes" id="UP000887560">
    <property type="component" value="Unplaced"/>
</dbReference>